<proteinExistence type="inferred from homology"/>
<dbReference type="EMBL" id="FXTP01000005">
    <property type="protein sequence ID" value="SMO56896.1"/>
    <property type="molecule type" value="Genomic_DNA"/>
</dbReference>
<dbReference type="EC" id="3.1.12.1" evidence="9"/>
<name>A0A521CBV1_9BACT</name>
<keyword evidence="3 9" id="KW-0378">Hydrolase</keyword>
<dbReference type="RefSeq" id="WP_142453861.1">
    <property type="nucleotide sequence ID" value="NZ_FXTP01000005.1"/>
</dbReference>
<reference evidence="11 12" key="1">
    <citation type="submission" date="2017-05" db="EMBL/GenBank/DDBJ databases">
        <authorList>
            <person name="Varghese N."/>
            <person name="Submissions S."/>
        </authorList>
    </citation>
    <scope>NUCLEOTIDE SEQUENCE [LARGE SCALE GENOMIC DNA]</scope>
    <source>
        <strain evidence="11 12">DSM 21985</strain>
    </source>
</reference>
<comment type="similarity">
    <text evidence="9">Belongs to the CRISPR-associated exonuclease Cas4 family.</text>
</comment>
<dbReference type="AlphaFoldDB" id="A0A521CBV1"/>
<evidence type="ECO:0000256" key="2">
    <source>
        <dbReference type="ARBA" id="ARBA00022723"/>
    </source>
</evidence>
<evidence type="ECO:0000313" key="11">
    <source>
        <dbReference type="EMBL" id="SMO56896.1"/>
    </source>
</evidence>
<keyword evidence="4 9" id="KW-0269">Exonuclease</keyword>
<dbReference type="Proteomes" id="UP000317557">
    <property type="component" value="Unassembled WGS sequence"/>
</dbReference>
<feature type="domain" description="DUF83" evidence="10">
    <location>
        <begin position="8"/>
        <end position="111"/>
    </location>
</feature>
<dbReference type="NCBIfam" id="TIGR00372">
    <property type="entry name" value="cas4"/>
    <property type="match status" value="1"/>
</dbReference>
<dbReference type="GO" id="GO:0046872">
    <property type="term" value="F:metal ion binding"/>
    <property type="evidence" value="ECO:0007669"/>
    <property type="project" value="UniProtKB-KW"/>
</dbReference>
<keyword evidence="8 9" id="KW-0464">Manganese</keyword>
<evidence type="ECO:0000256" key="6">
    <source>
        <dbReference type="ARBA" id="ARBA00023014"/>
    </source>
</evidence>
<evidence type="ECO:0000256" key="9">
    <source>
        <dbReference type="RuleBase" id="RU365022"/>
    </source>
</evidence>
<keyword evidence="12" id="KW-1185">Reference proteome</keyword>
<keyword evidence="7 9" id="KW-0051">Antiviral defense</keyword>
<comment type="cofactor">
    <cofactor evidence="9">
        <name>iron-sulfur cluster</name>
        <dbReference type="ChEBI" id="CHEBI:30408"/>
    </cofactor>
</comment>
<evidence type="ECO:0000256" key="5">
    <source>
        <dbReference type="ARBA" id="ARBA00023004"/>
    </source>
</evidence>
<keyword evidence="6 9" id="KW-0411">Iron-sulfur</keyword>
<dbReference type="GO" id="GO:0051607">
    <property type="term" value="P:defense response to virus"/>
    <property type="evidence" value="ECO:0007669"/>
    <property type="project" value="UniProtKB-KW"/>
</dbReference>
<dbReference type="InterPro" id="IPR013343">
    <property type="entry name" value="CRISPR-assoc_prot_Cas4"/>
</dbReference>
<evidence type="ECO:0000259" key="10">
    <source>
        <dbReference type="Pfam" id="PF01930"/>
    </source>
</evidence>
<dbReference type="InterPro" id="IPR011604">
    <property type="entry name" value="PDDEXK-like_dom_sf"/>
</dbReference>
<evidence type="ECO:0000256" key="7">
    <source>
        <dbReference type="ARBA" id="ARBA00023118"/>
    </source>
</evidence>
<dbReference type="PANTHER" id="PTHR37168:SF1">
    <property type="entry name" value="CRISPR-ASSOCIATED EXONUCLEASE CAS4"/>
    <property type="match status" value="1"/>
</dbReference>
<dbReference type="PANTHER" id="PTHR37168">
    <property type="entry name" value="CRISPR-ASSOCIATED EXONUCLEASE CAS4"/>
    <property type="match status" value="1"/>
</dbReference>
<accession>A0A521CBV1</accession>
<evidence type="ECO:0000256" key="8">
    <source>
        <dbReference type="ARBA" id="ARBA00023211"/>
    </source>
</evidence>
<gene>
    <name evidence="11" type="ORF">SAMN06265219_10529</name>
</gene>
<sequence length="185" mass="22005">MNQPSPITGTEVAYYFICARKLWFFAHNIQCEQESDAVRLGKHIHETSYKREKKEVSIDGVIVVDWMDHEEKIIHEVKKSASMDKAHTWQLKYYMWYLEQKGMHIADEGSMENYPDQPEKRGYIGELNYPKLRQTERIVLSKADREELENKILPNIRKIKNRDKPPKTVEWEICKSCSYNELCYS</sequence>
<organism evidence="11 12">
    <name type="scientific">Gracilimonas mengyeensis</name>
    <dbReference type="NCBI Taxonomy" id="1302730"/>
    <lineage>
        <taxon>Bacteria</taxon>
        <taxon>Pseudomonadati</taxon>
        <taxon>Balneolota</taxon>
        <taxon>Balneolia</taxon>
        <taxon>Balneolales</taxon>
        <taxon>Balneolaceae</taxon>
        <taxon>Gracilimonas</taxon>
    </lineage>
</organism>
<dbReference type="GO" id="GO:0051536">
    <property type="term" value="F:iron-sulfur cluster binding"/>
    <property type="evidence" value="ECO:0007669"/>
    <property type="project" value="UniProtKB-KW"/>
</dbReference>
<keyword evidence="2 9" id="KW-0479">Metal-binding</keyword>
<dbReference type="InterPro" id="IPR022765">
    <property type="entry name" value="Dna2/Cas4_DUF83"/>
</dbReference>
<keyword evidence="1 9" id="KW-0540">Nuclease</keyword>
<keyword evidence="5 9" id="KW-0408">Iron</keyword>
<evidence type="ECO:0000256" key="4">
    <source>
        <dbReference type="ARBA" id="ARBA00022839"/>
    </source>
</evidence>
<evidence type="ECO:0000313" key="12">
    <source>
        <dbReference type="Proteomes" id="UP000317557"/>
    </source>
</evidence>
<comment type="cofactor">
    <cofactor evidence="9">
        <name>Mg(2+)</name>
        <dbReference type="ChEBI" id="CHEBI:18420"/>
    </cofactor>
    <cofactor evidence="9">
        <name>Mn(2+)</name>
        <dbReference type="ChEBI" id="CHEBI:29035"/>
    </cofactor>
    <text evidence="9">Mg(2+) or Mn(2+) required for ssDNA cleavage activity.</text>
</comment>
<evidence type="ECO:0000256" key="1">
    <source>
        <dbReference type="ARBA" id="ARBA00022722"/>
    </source>
</evidence>
<protein>
    <recommendedName>
        <fullName evidence="9">CRISPR-associated exonuclease Cas4</fullName>
        <ecNumber evidence="9">3.1.12.1</ecNumber>
    </recommendedName>
</protein>
<dbReference type="Pfam" id="PF01930">
    <property type="entry name" value="Cas_Cas4"/>
    <property type="match status" value="2"/>
</dbReference>
<dbReference type="OrthoDB" id="9794720at2"/>
<feature type="domain" description="DUF83" evidence="10">
    <location>
        <begin position="125"/>
        <end position="184"/>
    </location>
</feature>
<evidence type="ECO:0000256" key="3">
    <source>
        <dbReference type="ARBA" id="ARBA00022801"/>
    </source>
</evidence>
<dbReference type="Gene3D" id="3.90.320.10">
    <property type="match status" value="1"/>
</dbReference>
<comment type="function">
    <text evidence="9">CRISPR (clustered regularly interspaced short palindromic repeat) is an adaptive immune system that provides protection against mobile genetic elements (viruses, transposable elements and conjugative plasmids). CRISPR clusters contain sequences complementary to antecedent mobile elements and target invading nucleic acids. CRISPR clusters are transcribed and processed into CRISPR RNA (crRNA).</text>
</comment>
<dbReference type="GO" id="GO:0004527">
    <property type="term" value="F:exonuclease activity"/>
    <property type="evidence" value="ECO:0007669"/>
    <property type="project" value="UniProtKB-KW"/>
</dbReference>